<dbReference type="FunFam" id="3.30.70.80:FF:000002">
    <property type="entry name" value="Subtilisin-like protease SBT5.3"/>
    <property type="match status" value="1"/>
</dbReference>
<proteinExistence type="inferred from homology"/>
<evidence type="ECO:0000256" key="9">
    <source>
        <dbReference type="PROSITE-ProRule" id="PRU01240"/>
    </source>
</evidence>
<dbReference type="InterPro" id="IPR045051">
    <property type="entry name" value="SBT"/>
</dbReference>
<dbReference type="Pfam" id="PF05922">
    <property type="entry name" value="Inhibitor_I9"/>
    <property type="match status" value="1"/>
</dbReference>
<dbReference type="InterPro" id="IPR000209">
    <property type="entry name" value="Peptidase_S8/S53_dom"/>
</dbReference>
<dbReference type="RefSeq" id="XP_022950578.1">
    <property type="nucleotide sequence ID" value="XM_023094810.1"/>
</dbReference>
<dbReference type="PANTHER" id="PTHR10795">
    <property type="entry name" value="PROPROTEIN CONVERTASE SUBTILISIN/KEXIN"/>
    <property type="match status" value="1"/>
</dbReference>
<evidence type="ECO:0000256" key="6">
    <source>
        <dbReference type="ARBA" id="ARBA00022801"/>
    </source>
</evidence>
<feature type="active site" description="Charge relay system" evidence="8 9">
    <location>
        <position position="204"/>
    </location>
</feature>
<dbReference type="InterPro" id="IPR037045">
    <property type="entry name" value="S8pro/Inhibitor_I9_sf"/>
</dbReference>
<evidence type="ECO:0000259" key="13">
    <source>
        <dbReference type="Pfam" id="PF17766"/>
    </source>
</evidence>
<dbReference type="PROSITE" id="PS51892">
    <property type="entry name" value="SUBTILASE"/>
    <property type="match status" value="1"/>
</dbReference>
<keyword evidence="3" id="KW-0964">Secreted</keyword>
<dbReference type="SUPFAM" id="SSF52743">
    <property type="entry name" value="Subtilisin-like"/>
    <property type="match status" value="1"/>
</dbReference>
<dbReference type="GeneID" id="111453633"/>
<dbReference type="GO" id="GO:0004252">
    <property type="term" value="F:serine-type endopeptidase activity"/>
    <property type="evidence" value="ECO:0007669"/>
    <property type="project" value="UniProtKB-UniRule"/>
</dbReference>
<reference evidence="15" key="1">
    <citation type="submission" date="2025-08" db="UniProtKB">
        <authorList>
            <consortium name="RefSeq"/>
        </authorList>
    </citation>
    <scope>IDENTIFICATION</scope>
    <source>
        <tissue evidence="15">Young leaves</tissue>
    </source>
</reference>
<dbReference type="PRINTS" id="PR00723">
    <property type="entry name" value="SUBTILISIN"/>
</dbReference>
<evidence type="ECO:0000313" key="14">
    <source>
        <dbReference type="Proteomes" id="UP000504609"/>
    </source>
</evidence>
<evidence type="ECO:0000256" key="3">
    <source>
        <dbReference type="ARBA" id="ARBA00022525"/>
    </source>
</evidence>
<organism evidence="14 15">
    <name type="scientific">Cucurbita moschata</name>
    <name type="common">Winter crookneck squash</name>
    <name type="synonym">Cucurbita pepo var. moschata</name>
    <dbReference type="NCBI Taxonomy" id="3662"/>
    <lineage>
        <taxon>Eukaryota</taxon>
        <taxon>Viridiplantae</taxon>
        <taxon>Streptophyta</taxon>
        <taxon>Embryophyta</taxon>
        <taxon>Tracheophyta</taxon>
        <taxon>Spermatophyta</taxon>
        <taxon>Magnoliopsida</taxon>
        <taxon>eudicotyledons</taxon>
        <taxon>Gunneridae</taxon>
        <taxon>Pentapetalae</taxon>
        <taxon>rosids</taxon>
        <taxon>fabids</taxon>
        <taxon>Cucurbitales</taxon>
        <taxon>Cucurbitaceae</taxon>
        <taxon>Cucurbiteae</taxon>
        <taxon>Cucurbita</taxon>
    </lineage>
</organism>
<feature type="signal peptide" evidence="10">
    <location>
        <begin position="1"/>
        <end position="22"/>
    </location>
</feature>
<dbReference type="GO" id="GO:0005576">
    <property type="term" value="C:extracellular region"/>
    <property type="evidence" value="ECO:0007669"/>
    <property type="project" value="UniProtKB-SubCell"/>
</dbReference>
<dbReference type="InterPro" id="IPR036852">
    <property type="entry name" value="Peptidase_S8/S53_dom_sf"/>
</dbReference>
<dbReference type="Proteomes" id="UP000504609">
    <property type="component" value="Unplaced"/>
</dbReference>
<keyword evidence="14" id="KW-1185">Reference proteome</keyword>
<dbReference type="Pfam" id="PF17766">
    <property type="entry name" value="fn3_6"/>
    <property type="match status" value="1"/>
</dbReference>
<dbReference type="InterPro" id="IPR023828">
    <property type="entry name" value="Peptidase_S8_Ser-AS"/>
</dbReference>
<accession>A0A6J1GF98</accession>
<dbReference type="InterPro" id="IPR034197">
    <property type="entry name" value="Peptidases_S8_3"/>
</dbReference>
<gene>
    <name evidence="15" type="primary">LOC111453633</name>
</gene>
<evidence type="ECO:0000259" key="11">
    <source>
        <dbReference type="Pfam" id="PF00082"/>
    </source>
</evidence>
<keyword evidence="4 9" id="KW-0645">Protease</keyword>
<keyword evidence="5 10" id="KW-0732">Signal</keyword>
<dbReference type="AlphaFoldDB" id="A0A6J1GF98"/>
<dbReference type="KEGG" id="cmos:111453633"/>
<feature type="chain" id="PRO_5026861072" evidence="10">
    <location>
        <begin position="23"/>
        <end position="733"/>
    </location>
</feature>
<keyword evidence="7 9" id="KW-0720">Serine protease</keyword>
<comment type="subcellular location">
    <subcellularLocation>
        <location evidence="1">Secreted</location>
    </subcellularLocation>
</comment>
<feature type="domain" description="Subtilisin-like protease fibronectin type-III" evidence="13">
    <location>
        <begin position="631"/>
        <end position="729"/>
    </location>
</feature>
<dbReference type="GO" id="GO:0006508">
    <property type="term" value="P:proteolysis"/>
    <property type="evidence" value="ECO:0007669"/>
    <property type="project" value="UniProtKB-KW"/>
</dbReference>
<sequence>MNYKMLKGFLSFISLIAAVASSTNIPRKAYVVYMGALPKVQSHGVLEEYHHSLLANAVGDEELARKSKIYSYGRSFNGFAAKLLPHEAQKLAKEKSVVSVFRSTIRKLHTTRSWDFLGLSAAASRRNAAAESDMIVGLLDSGIWMGSPSFKDDGYGEIPSKWKGHCVTGHNFTGCNRKVIGARFFNLQEIDATINQSPADEVGHGSHTSSTVAGATVDGASLYGIAGGTARGGVPAARIAMYKVCWNVGCTDADLLAGFDHAIADGVDIISVSIGGGLREFFEDPIAIGSFHAMAKGILTSCSAGNNGPGLTTVENTAPWIMTVAASTIDRDFSTVVKLGNNKKLSGISLNTFSTKKKMYPLISGGSAALPNHPNARWCDGGSLDKGKVEGKILYCLGSLDQEYTVSELGGAGVIANLMNNTEVLAVTPIPATHLSSQDSDIVEAYINATQKPKAVIMKTTTTKTEAPFLAYFSSRGPQFIARDILKPDVAAPGMNILAANTKLATIPTGKHSTFDIMSGTSMACPHVAAAAAYLKTFHPTWSPAAIKSALMTTATPLKIGESQDELGVGAGQINPTKAVNPGLIFDLSRTSYISFLCNKNHYAGTALAILAGDSSFNCSAVTPNTGSDGLNYPSMYVPVDLQATAVSAVFHRIVTHVGSGPSTYKAKVKSPMGLSVRVLPEALKFKRANETRSFKVMVKGAVAAEGNVLLKASLEWNDSKHNVRIPILAFRS</sequence>
<evidence type="ECO:0000256" key="8">
    <source>
        <dbReference type="PIRSR" id="PIRSR615500-1"/>
    </source>
</evidence>
<evidence type="ECO:0000256" key="1">
    <source>
        <dbReference type="ARBA" id="ARBA00004613"/>
    </source>
</evidence>
<feature type="active site" description="Charge relay system" evidence="8 9">
    <location>
        <position position="140"/>
    </location>
</feature>
<feature type="domain" description="Peptidase S8/S53" evidence="11">
    <location>
        <begin position="133"/>
        <end position="570"/>
    </location>
</feature>
<dbReference type="InterPro" id="IPR041469">
    <property type="entry name" value="Subtilisin-like_FN3"/>
</dbReference>
<feature type="active site" description="Charge relay system" evidence="8 9">
    <location>
        <position position="522"/>
    </location>
</feature>
<evidence type="ECO:0000259" key="12">
    <source>
        <dbReference type="Pfam" id="PF05922"/>
    </source>
</evidence>
<feature type="domain" description="Inhibitor I9" evidence="12">
    <location>
        <begin position="30"/>
        <end position="109"/>
    </location>
</feature>
<name>A0A6J1GF98_CUCMO</name>
<keyword evidence="6 9" id="KW-0378">Hydrolase</keyword>
<dbReference type="Gene3D" id="3.30.70.80">
    <property type="entry name" value="Peptidase S8 propeptide/proteinase inhibitor I9"/>
    <property type="match status" value="1"/>
</dbReference>
<dbReference type="Gene3D" id="2.60.40.2310">
    <property type="match status" value="1"/>
</dbReference>
<evidence type="ECO:0000256" key="4">
    <source>
        <dbReference type="ARBA" id="ARBA00022670"/>
    </source>
</evidence>
<dbReference type="Gene3D" id="3.50.30.30">
    <property type="match status" value="1"/>
</dbReference>
<dbReference type="CDD" id="cd04852">
    <property type="entry name" value="Peptidases_S8_3"/>
    <property type="match status" value="1"/>
</dbReference>
<dbReference type="InterPro" id="IPR010259">
    <property type="entry name" value="S8pro/Inhibitor_I9"/>
</dbReference>
<evidence type="ECO:0000256" key="2">
    <source>
        <dbReference type="ARBA" id="ARBA00011073"/>
    </source>
</evidence>
<dbReference type="Gene3D" id="3.40.50.200">
    <property type="entry name" value="Peptidase S8/S53 domain"/>
    <property type="match status" value="1"/>
</dbReference>
<dbReference type="SMR" id="A0A6J1GF98"/>
<dbReference type="Pfam" id="PF00082">
    <property type="entry name" value="Peptidase_S8"/>
    <property type="match status" value="1"/>
</dbReference>
<protein>
    <submittedName>
        <fullName evidence="15">Subtilisin-like protease SBT4.15</fullName>
    </submittedName>
</protein>
<evidence type="ECO:0000256" key="7">
    <source>
        <dbReference type="ARBA" id="ARBA00022825"/>
    </source>
</evidence>
<evidence type="ECO:0000313" key="15">
    <source>
        <dbReference type="RefSeq" id="XP_022950578.1"/>
    </source>
</evidence>
<dbReference type="PROSITE" id="PS00138">
    <property type="entry name" value="SUBTILASE_SER"/>
    <property type="match status" value="1"/>
</dbReference>
<evidence type="ECO:0000256" key="10">
    <source>
        <dbReference type="SAM" id="SignalP"/>
    </source>
</evidence>
<evidence type="ECO:0000256" key="5">
    <source>
        <dbReference type="ARBA" id="ARBA00022729"/>
    </source>
</evidence>
<dbReference type="CDD" id="cd02120">
    <property type="entry name" value="PA_subtilisin_like"/>
    <property type="match status" value="1"/>
</dbReference>
<comment type="similarity">
    <text evidence="2 9">Belongs to the peptidase S8 family.</text>
</comment>
<dbReference type="InterPro" id="IPR015500">
    <property type="entry name" value="Peptidase_S8_subtilisin-rel"/>
</dbReference>